<dbReference type="HOGENOM" id="CLU_087252_0_0_9"/>
<dbReference type="AlphaFoldDB" id="N2AIQ3"/>
<evidence type="ECO:0000313" key="1">
    <source>
        <dbReference type="EMBL" id="EMZ24329.1"/>
    </source>
</evidence>
<evidence type="ECO:0000313" key="2">
    <source>
        <dbReference type="Proteomes" id="UP000012589"/>
    </source>
</evidence>
<dbReference type="OrthoDB" id="1664281at2"/>
<accession>N2AIQ3</accession>
<keyword evidence="2" id="KW-1185">Reference proteome</keyword>
<protein>
    <submittedName>
        <fullName evidence="1">Uncharacterized protein</fullName>
    </submittedName>
</protein>
<dbReference type="eggNOG" id="ENOG502ZBD9">
    <property type="taxonomic scope" value="Bacteria"/>
</dbReference>
<dbReference type="Proteomes" id="UP000012589">
    <property type="component" value="Unassembled WGS sequence"/>
</dbReference>
<gene>
    <name evidence="1" type="ORF">C823_03286</name>
</gene>
<name>N2AIQ3_9FIRM</name>
<organism evidence="1 2">
    <name type="scientific">Eubacterium plexicaudatum ASF492</name>
    <dbReference type="NCBI Taxonomy" id="1235802"/>
    <lineage>
        <taxon>Bacteria</taxon>
        <taxon>Bacillati</taxon>
        <taxon>Bacillota</taxon>
        <taxon>Clostridia</taxon>
        <taxon>Eubacteriales</taxon>
        <taxon>Eubacteriaceae</taxon>
        <taxon>Eubacterium</taxon>
    </lineage>
</organism>
<sequence length="233" mass="27285">MVESNRIWAPYLMMLQQEKDLSRLHYTVKNNRVSPYLELQAESLHGNGTYEDGRARLDVNPYVRFFSIFDPLLTPDNLGYDEFERALSDIMLHYLADLDIKMGMCRHDFYIALLMRDLDRGVYGGLKELEVFTKMEKRVIAEWLITFYHTGDGPCCLSGAARVLLPICAIYIREGEEFVFYMRQPQDDTEEKKIRFLIRLFLPLACSCTIHWTQTYGVLGYEETMPMENFILA</sequence>
<dbReference type="STRING" id="1235802.C823_03286"/>
<comment type="caution">
    <text evidence="1">The sequence shown here is derived from an EMBL/GenBank/DDBJ whole genome shotgun (WGS) entry which is preliminary data.</text>
</comment>
<dbReference type="PATRIC" id="fig|1235802.3.peg.3474"/>
<proteinExistence type="predicted"/>
<reference evidence="1 2" key="1">
    <citation type="journal article" date="2014" name="Genome Announc.">
        <title>Draft genome sequences of the altered schaedler flora, a defined bacterial community from gnotobiotic mice.</title>
        <authorList>
            <person name="Wannemuehler M.J."/>
            <person name="Overstreet A.M."/>
            <person name="Ward D.V."/>
            <person name="Phillips G.J."/>
        </authorList>
    </citation>
    <scope>NUCLEOTIDE SEQUENCE [LARGE SCALE GENOMIC DNA]</scope>
    <source>
        <strain evidence="1 2">ASF492</strain>
    </source>
</reference>
<dbReference type="EMBL" id="AQFT01000099">
    <property type="protein sequence ID" value="EMZ24329.1"/>
    <property type="molecule type" value="Genomic_DNA"/>
</dbReference>